<dbReference type="EMBL" id="BARW01023141">
    <property type="protein sequence ID" value="GAI92273.1"/>
    <property type="molecule type" value="Genomic_DNA"/>
</dbReference>
<dbReference type="GO" id="GO:0003677">
    <property type="term" value="F:DNA binding"/>
    <property type="evidence" value="ECO:0007669"/>
    <property type="project" value="InterPro"/>
</dbReference>
<dbReference type="InterPro" id="IPR018330">
    <property type="entry name" value="RecT_fam"/>
</dbReference>
<name>X1SH24_9ZZZZ</name>
<organism evidence="1">
    <name type="scientific">marine sediment metagenome</name>
    <dbReference type="NCBI Taxonomy" id="412755"/>
    <lineage>
        <taxon>unclassified sequences</taxon>
        <taxon>metagenomes</taxon>
        <taxon>ecological metagenomes</taxon>
    </lineage>
</organism>
<reference evidence="1" key="1">
    <citation type="journal article" date="2014" name="Front. Microbiol.">
        <title>High frequency of phylogenetically diverse reductive dehalogenase-homologous genes in deep subseafloor sedimentary metagenomes.</title>
        <authorList>
            <person name="Kawai M."/>
            <person name="Futagami T."/>
            <person name="Toyoda A."/>
            <person name="Takaki Y."/>
            <person name="Nishi S."/>
            <person name="Hori S."/>
            <person name="Arai W."/>
            <person name="Tsubouchi T."/>
            <person name="Morono Y."/>
            <person name="Uchiyama I."/>
            <person name="Ito T."/>
            <person name="Fujiyama A."/>
            <person name="Inagaki F."/>
            <person name="Takami H."/>
        </authorList>
    </citation>
    <scope>NUCLEOTIDE SEQUENCE</scope>
    <source>
        <strain evidence="1">Expedition CK06-06</strain>
    </source>
</reference>
<protein>
    <submittedName>
        <fullName evidence="1">Uncharacterized protein</fullName>
    </submittedName>
</protein>
<dbReference type="GO" id="GO:0006259">
    <property type="term" value="P:DNA metabolic process"/>
    <property type="evidence" value="ECO:0007669"/>
    <property type="project" value="InterPro"/>
</dbReference>
<dbReference type="AlphaFoldDB" id="X1SH24"/>
<accession>X1SH24</accession>
<feature type="non-terminal residue" evidence="1">
    <location>
        <position position="129"/>
    </location>
</feature>
<sequence length="129" mass="14703">MVQEHGEEKTKALARFIGTGTITKAIATEIVETLWGGAPLIEKTKAILLCQTYQLNPLMRHIYLVGYKRRGPNKEYIVDDKGNYVLDWSMMIGIGATRLMAQRKHNYSYLDMTPRKATEEEIKKILGDT</sequence>
<dbReference type="Pfam" id="PF03837">
    <property type="entry name" value="RecT"/>
    <property type="match status" value="1"/>
</dbReference>
<comment type="caution">
    <text evidence="1">The sequence shown here is derived from an EMBL/GenBank/DDBJ whole genome shotgun (WGS) entry which is preliminary data.</text>
</comment>
<evidence type="ECO:0000313" key="1">
    <source>
        <dbReference type="EMBL" id="GAI92273.1"/>
    </source>
</evidence>
<gene>
    <name evidence="1" type="ORF">S12H4_38449</name>
</gene>
<proteinExistence type="predicted"/>